<evidence type="ECO:0000259" key="2">
    <source>
        <dbReference type="Pfam" id="PF13456"/>
    </source>
</evidence>
<evidence type="ECO:0000313" key="3">
    <source>
        <dbReference type="EMBL" id="KAF9613288.1"/>
    </source>
</evidence>
<name>A0A835ICF5_9MAGN</name>
<dbReference type="InterPro" id="IPR027417">
    <property type="entry name" value="P-loop_NTPase"/>
</dbReference>
<dbReference type="PANTHER" id="PTHR47723">
    <property type="entry name" value="OS05G0353850 PROTEIN"/>
    <property type="match status" value="1"/>
</dbReference>
<dbReference type="GO" id="GO:0003676">
    <property type="term" value="F:nucleic acid binding"/>
    <property type="evidence" value="ECO:0007669"/>
    <property type="project" value="InterPro"/>
</dbReference>
<feature type="domain" description="NB-ARC" evidence="1">
    <location>
        <begin position="14"/>
        <end position="81"/>
    </location>
</feature>
<dbReference type="CDD" id="cd06222">
    <property type="entry name" value="RNase_H_like"/>
    <property type="match status" value="1"/>
</dbReference>
<gene>
    <name evidence="3" type="ORF">IFM89_006787</name>
</gene>
<organism evidence="3 4">
    <name type="scientific">Coptis chinensis</name>
    <dbReference type="NCBI Taxonomy" id="261450"/>
    <lineage>
        <taxon>Eukaryota</taxon>
        <taxon>Viridiplantae</taxon>
        <taxon>Streptophyta</taxon>
        <taxon>Embryophyta</taxon>
        <taxon>Tracheophyta</taxon>
        <taxon>Spermatophyta</taxon>
        <taxon>Magnoliopsida</taxon>
        <taxon>Ranunculales</taxon>
        <taxon>Ranunculaceae</taxon>
        <taxon>Coptidoideae</taxon>
        <taxon>Coptis</taxon>
    </lineage>
</organism>
<dbReference type="AlphaFoldDB" id="A0A835ICF5"/>
<dbReference type="InterPro" id="IPR053151">
    <property type="entry name" value="RNase_H-like"/>
</dbReference>
<dbReference type="InterPro" id="IPR042197">
    <property type="entry name" value="Apaf_helical"/>
</dbReference>
<proteinExistence type="predicted"/>
<dbReference type="SUPFAM" id="SSF52540">
    <property type="entry name" value="P-loop containing nucleoside triphosphate hydrolases"/>
    <property type="match status" value="1"/>
</dbReference>
<comment type="caution">
    <text evidence="3">The sequence shown here is derived from an EMBL/GenBank/DDBJ whole genome shotgun (WGS) entry which is preliminary data.</text>
</comment>
<dbReference type="OrthoDB" id="651601at2759"/>
<evidence type="ECO:0008006" key="5">
    <source>
        <dbReference type="Google" id="ProtNLM"/>
    </source>
</evidence>
<dbReference type="Pfam" id="PF00931">
    <property type="entry name" value="NB-ARC"/>
    <property type="match status" value="1"/>
</dbReference>
<dbReference type="GO" id="GO:0043531">
    <property type="term" value="F:ADP binding"/>
    <property type="evidence" value="ECO:0007669"/>
    <property type="project" value="InterPro"/>
</dbReference>
<sequence length="247" mass="27794">MLFISLCAIQSRVDNVWTYDANHWNPINFFVAGGAVGSRILVTKHNEKVADVMGFTYKHKLGELSEDDYWSLFNHIVFQGREEDLSKFEEIGKTLTKKCKGVPLPTKTLAEIKEIANTREIKQFLQTLRLQVKLNEVIVVPCYWTKPDEGIVKLNSDGDVNSRGASSGGIIRDSGDTIIAYIGTSFNNSFLFQELIAIHHELSICRQLGFLKVLVESDSLRAVHAIKTVEASPWQILDMVPENGIRL</sequence>
<keyword evidence="4" id="KW-1185">Reference proteome</keyword>
<dbReference type="PANTHER" id="PTHR47723:SF19">
    <property type="entry name" value="POLYNUCLEOTIDYL TRANSFERASE, RIBONUCLEASE H-LIKE SUPERFAMILY PROTEIN"/>
    <property type="match status" value="1"/>
</dbReference>
<dbReference type="EMBL" id="JADFTS010000003">
    <property type="protein sequence ID" value="KAF9613288.1"/>
    <property type="molecule type" value="Genomic_DNA"/>
</dbReference>
<reference evidence="3 4" key="1">
    <citation type="submission" date="2020-10" db="EMBL/GenBank/DDBJ databases">
        <title>The Coptis chinensis genome and diversification of protoberbering-type alkaloids.</title>
        <authorList>
            <person name="Wang B."/>
            <person name="Shu S."/>
            <person name="Song C."/>
            <person name="Liu Y."/>
        </authorList>
    </citation>
    <scope>NUCLEOTIDE SEQUENCE [LARGE SCALE GENOMIC DNA]</scope>
    <source>
        <strain evidence="3">HL-2020</strain>
        <tissue evidence="3">Leaf</tissue>
    </source>
</reference>
<dbReference type="Pfam" id="PF13456">
    <property type="entry name" value="RVT_3"/>
    <property type="match status" value="1"/>
</dbReference>
<evidence type="ECO:0000259" key="1">
    <source>
        <dbReference type="Pfam" id="PF00931"/>
    </source>
</evidence>
<dbReference type="Proteomes" id="UP000631114">
    <property type="component" value="Unassembled WGS sequence"/>
</dbReference>
<feature type="domain" description="RNase H type-1" evidence="2">
    <location>
        <begin position="155"/>
        <end position="230"/>
    </location>
</feature>
<dbReference type="InterPro" id="IPR002156">
    <property type="entry name" value="RNaseH_domain"/>
</dbReference>
<evidence type="ECO:0000313" key="4">
    <source>
        <dbReference type="Proteomes" id="UP000631114"/>
    </source>
</evidence>
<dbReference type="GO" id="GO:0004523">
    <property type="term" value="F:RNA-DNA hybrid ribonuclease activity"/>
    <property type="evidence" value="ECO:0007669"/>
    <property type="project" value="InterPro"/>
</dbReference>
<dbReference type="Gene3D" id="1.10.8.430">
    <property type="entry name" value="Helical domain of apoptotic protease-activating factors"/>
    <property type="match status" value="1"/>
</dbReference>
<dbReference type="InterPro" id="IPR044730">
    <property type="entry name" value="RNase_H-like_dom_plant"/>
</dbReference>
<accession>A0A835ICF5</accession>
<protein>
    <recommendedName>
        <fullName evidence="5">RNase H type-1 domain-containing protein</fullName>
    </recommendedName>
</protein>
<dbReference type="InterPro" id="IPR002182">
    <property type="entry name" value="NB-ARC"/>
</dbReference>